<feature type="region of interest" description="Disordered" evidence="10">
    <location>
        <begin position="313"/>
        <end position="350"/>
    </location>
</feature>
<dbReference type="GeneID" id="81389747"/>
<dbReference type="GO" id="GO:0005886">
    <property type="term" value="C:plasma membrane"/>
    <property type="evidence" value="ECO:0007669"/>
    <property type="project" value="TreeGrafter"/>
</dbReference>
<sequence length="350" mass="38027">MSSTTNSSLRSRKWVSHLRGEIPGSTAPIYRSTRGQLPMLNVAHNVRNNFVAVVGEFVGTFLFLFFAFAGGQLSNTPKPAEGAPPNTSNLLYLSLTFGFSLMINVWTFYRVTGGLFNPVPHILKVTLALCLCGGMHPLRGILVFAAQVIAGIASAGVVSCLFPGALNAGTRLGGGTSISQGLFIEMFLTANLVFVVIMLAVVKQKSTFLAPIGIGLVLFVNQLVGTYYTGCALNPARALGPDVINRSFPGYHWIYWIGPLLGSLLACGFFGFLSIFHYDAVNPGQDFNEWEADIHDNYEDKMGRQSEAFSDASKYGHSRHQGDDSLSPNARNEHEDHSTLLQKTELTLEV</sequence>
<dbReference type="EMBL" id="JAPQKT010000012">
    <property type="protein sequence ID" value="KAJ5215184.1"/>
    <property type="molecule type" value="Genomic_DNA"/>
</dbReference>
<dbReference type="Proteomes" id="UP001147733">
    <property type="component" value="Unassembled WGS sequence"/>
</dbReference>
<evidence type="ECO:0000256" key="4">
    <source>
        <dbReference type="ARBA" id="ARBA00022737"/>
    </source>
</evidence>
<feature type="transmembrane region" description="Helical" evidence="11">
    <location>
        <begin position="178"/>
        <end position="201"/>
    </location>
</feature>
<dbReference type="AlphaFoldDB" id="A0A9W9NA50"/>
<keyword evidence="9" id="KW-0813">Transport</keyword>
<evidence type="ECO:0000256" key="5">
    <source>
        <dbReference type="ARBA" id="ARBA00022989"/>
    </source>
</evidence>
<keyword evidence="5 11" id="KW-1133">Transmembrane helix</keyword>
<comment type="caution">
    <text evidence="12">The sequence shown here is derived from an EMBL/GenBank/DDBJ whole genome shotgun (WGS) entry which is preliminary data.</text>
</comment>
<comment type="similarity">
    <text evidence="2 9">Belongs to the MIP/aquaporin (TC 1.A.8) family.</text>
</comment>
<dbReference type="Pfam" id="PF00230">
    <property type="entry name" value="MIP"/>
    <property type="match status" value="1"/>
</dbReference>
<accession>A0A9W9NA50</accession>
<feature type="non-terminal residue" evidence="12">
    <location>
        <position position="1"/>
    </location>
</feature>
<dbReference type="InterPro" id="IPR034294">
    <property type="entry name" value="Aquaporin_transptr"/>
</dbReference>
<keyword evidence="6 11" id="KW-0472">Membrane</keyword>
<dbReference type="GO" id="GO:0015250">
    <property type="term" value="F:water channel activity"/>
    <property type="evidence" value="ECO:0007669"/>
    <property type="project" value="TreeGrafter"/>
</dbReference>
<evidence type="ECO:0000256" key="8">
    <source>
        <dbReference type="ARBA" id="ARBA00034651"/>
    </source>
</evidence>
<comment type="catalytic activity">
    <reaction evidence="8">
        <text>H2O(in) = H2O(out)</text>
        <dbReference type="Rhea" id="RHEA:29667"/>
        <dbReference type="ChEBI" id="CHEBI:15377"/>
    </reaction>
</comment>
<keyword evidence="3 9" id="KW-0812">Transmembrane</keyword>
<dbReference type="PRINTS" id="PR00783">
    <property type="entry name" value="MINTRINSICP"/>
</dbReference>
<feature type="transmembrane region" description="Helical" evidence="11">
    <location>
        <begin position="90"/>
        <end position="109"/>
    </location>
</feature>
<feature type="transmembrane region" description="Helical" evidence="11">
    <location>
        <begin position="141"/>
        <end position="166"/>
    </location>
</feature>
<dbReference type="InterPro" id="IPR000425">
    <property type="entry name" value="MIP"/>
</dbReference>
<reference evidence="12" key="2">
    <citation type="journal article" date="2023" name="IMA Fungus">
        <title>Comparative genomic study of the Penicillium genus elucidates a diverse pangenome and 15 lateral gene transfer events.</title>
        <authorList>
            <person name="Petersen C."/>
            <person name="Sorensen T."/>
            <person name="Nielsen M.R."/>
            <person name="Sondergaard T.E."/>
            <person name="Sorensen J.L."/>
            <person name="Fitzpatrick D.A."/>
            <person name="Frisvad J.C."/>
            <person name="Nielsen K.L."/>
        </authorList>
    </citation>
    <scope>NUCLEOTIDE SEQUENCE</scope>
    <source>
        <strain evidence="12">IBT 23319</strain>
    </source>
</reference>
<dbReference type="PANTHER" id="PTHR19139">
    <property type="entry name" value="AQUAPORIN TRANSPORTER"/>
    <property type="match status" value="1"/>
</dbReference>
<evidence type="ECO:0000313" key="13">
    <source>
        <dbReference type="Proteomes" id="UP001147733"/>
    </source>
</evidence>
<evidence type="ECO:0000256" key="1">
    <source>
        <dbReference type="ARBA" id="ARBA00004141"/>
    </source>
</evidence>
<organism evidence="12 13">
    <name type="scientific">Penicillium citrinum</name>
    <dbReference type="NCBI Taxonomy" id="5077"/>
    <lineage>
        <taxon>Eukaryota</taxon>
        <taxon>Fungi</taxon>
        <taxon>Dikarya</taxon>
        <taxon>Ascomycota</taxon>
        <taxon>Pezizomycotina</taxon>
        <taxon>Eurotiomycetes</taxon>
        <taxon>Eurotiomycetidae</taxon>
        <taxon>Eurotiales</taxon>
        <taxon>Aspergillaceae</taxon>
        <taxon>Penicillium</taxon>
    </lineage>
</organism>
<comment type="subcellular location">
    <subcellularLocation>
        <location evidence="1">Membrane</location>
        <topology evidence="1">Multi-pass membrane protein</topology>
    </subcellularLocation>
</comment>
<dbReference type="RefSeq" id="XP_056494936.1">
    <property type="nucleotide sequence ID" value="XM_056650580.1"/>
</dbReference>
<evidence type="ECO:0000313" key="12">
    <source>
        <dbReference type="EMBL" id="KAJ5215184.1"/>
    </source>
</evidence>
<protein>
    <submittedName>
        <fullName evidence="12">Aquaporin-like protein</fullName>
    </submittedName>
</protein>
<evidence type="ECO:0000256" key="3">
    <source>
        <dbReference type="ARBA" id="ARBA00022692"/>
    </source>
</evidence>
<dbReference type="OrthoDB" id="3222at2759"/>
<evidence type="ECO:0000256" key="11">
    <source>
        <dbReference type="SAM" id="Phobius"/>
    </source>
</evidence>
<dbReference type="SUPFAM" id="SSF81338">
    <property type="entry name" value="Aquaporin-like"/>
    <property type="match status" value="1"/>
</dbReference>
<evidence type="ECO:0000256" key="10">
    <source>
        <dbReference type="SAM" id="MobiDB-lite"/>
    </source>
</evidence>
<gene>
    <name evidence="12" type="ORF">N7469_011675</name>
</gene>
<feature type="transmembrane region" description="Helical" evidence="11">
    <location>
        <begin position="50"/>
        <end position="69"/>
    </location>
</feature>
<feature type="transmembrane region" description="Helical" evidence="11">
    <location>
        <begin position="208"/>
        <end position="228"/>
    </location>
</feature>
<keyword evidence="13" id="KW-1185">Reference proteome</keyword>
<dbReference type="InterPro" id="IPR023271">
    <property type="entry name" value="Aquaporin-like"/>
</dbReference>
<keyword evidence="7" id="KW-0325">Glycoprotein</keyword>
<keyword evidence="4" id="KW-0677">Repeat</keyword>
<dbReference type="Gene3D" id="1.20.1080.10">
    <property type="entry name" value="Glycerol uptake facilitator protein"/>
    <property type="match status" value="1"/>
</dbReference>
<evidence type="ECO:0000256" key="9">
    <source>
        <dbReference type="RuleBase" id="RU000477"/>
    </source>
</evidence>
<feature type="compositionally biased region" description="Polar residues" evidence="10">
    <location>
        <begin position="339"/>
        <end position="350"/>
    </location>
</feature>
<dbReference type="FunFam" id="1.20.1080.10:FF:000024">
    <property type="entry name" value="MIP aquaporin (Eurofung)"/>
    <property type="match status" value="1"/>
</dbReference>
<dbReference type="PANTHER" id="PTHR19139:SF199">
    <property type="entry name" value="MIP17260P"/>
    <property type="match status" value="1"/>
</dbReference>
<reference evidence="12" key="1">
    <citation type="submission" date="2022-11" db="EMBL/GenBank/DDBJ databases">
        <authorList>
            <person name="Petersen C."/>
        </authorList>
    </citation>
    <scope>NUCLEOTIDE SEQUENCE</scope>
    <source>
        <strain evidence="12">IBT 23319</strain>
    </source>
</reference>
<evidence type="ECO:0000256" key="7">
    <source>
        <dbReference type="ARBA" id="ARBA00023180"/>
    </source>
</evidence>
<name>A0A9W9NA50_PENCI</name>
<proteinExistence type="inferred from homology"/>
<evidence type="ECO:0000256" key="2">
    <source>
        <dbReference type="ARBA" id="ARBA00006175"/>
    </source>
</evidence>
<evidence type="ECO:0000256" key="6">
    <source>
        <dbReference type="ARBA" id="ARBA00023136"/>
    </source>
</evidence>
<feature type="transmembrane region" description="Helical" evidence="11">
    <location>
        <begin position="253"/>
        <end position="276"/>
    </location>
</feature>